<dbReference type="Ensembl" id="ENSCCRT00010114728.1">
    <property type="protein sequence ID" value="ENSCCRP00010103263.1"/>
    <property type="gene ID" value="ENSCCRG00010045480.1"/>
</dbReference>
<dbReference type="GO" id="GO:0005576">
    <property type="term" value="C:extracellular region"/>
    <property type="evidence" value="ECO:0007669"/>
    <property type="project" value="InterPro"/>
</dbReference>
<evidence type="ECO:0000313" key="1">
    <source>
        <dbReference type="Ensembl" id="ENSCCRP00010103263.1"/>
    </source>
</evidence>
<dbReference type="GO" id="GO:0030414">
    <property type="term" value="F:peptidase inhibitor activity"/>
    <property type="evidence" value="ECO:0007669"/>
    <property type="project" value="InterPro"/>
</dbReference>
<dbReference type="Gene3D" id="4.10.75.10">
    <property type="entry name" value="Elafin-like"/>
    <property type="match status" value="1"/>
</dbReference>
<keyword evidence="2" id="KW-1185">Reference proteome</keyword>
<organism evidence="1 2">
    <name type="scientific">Cyprinus carpio</name>
    <name type="common">Common carp</name>
    <dbReference type="NCBI Taxonomy" id="7962"/>
    <lineage>
        <taxon>Eukaryota</taxon>
        <taxon>Metazoa</taxon>
        <taxon>Chordata</taxon>
        <taxon>Craniata</taxon>
        <taxon>Vertebrata</taxon>
        <taxon>Euteleostomi</taxon>
        <taxon>Actinopterygii</taxon>
        <taxon>Neopterygii</taxon>
        <taxon>Teleostei</taxon>
        <taxon>Ostariophysi</taxon>
        <taxon>Cypriniformes</taxon>
        <taxon>Cyprinidae</taxon>
        <taxon>Cyprininae</taxon>
        <taxon>Cyprinus</taxon>
    </lineage>
</organism>
<dbReference type="InterPro" id="IPR036645">
    <property type="entry name" value="Elafin-like_sf"/>
</dbReference>
<dbReference type="Pfam" id="PF00095">
    <property type="entry name" value="WAP"/>
    <property type="match status" value="1"/>
</dbReference>
<sequence>WGLWVVKVLYTERCVRFLSCVCVTERPGMCPVSLVGEEGPCGELCVSDFECSNLEKCCSSICGGRTFIPSPGHLGVIDF</sequence>
<dbReference type="PROSITE" id="PS51390">
    <property type="entry name" value="WAP"/>
    <property type="match status" value="1"/>
</dbReference>
<evidence type="ECO:0000313" key="2">
    <source>
        <dbReference type="Proteomes" id="UP000694427"/>
    </source>
</evidence>
<reference evidence="1" key="1">
    <citation type="submission" date="2025-08" db="UniProtKB">
        <authorList>
            <consortium name="Ensembl"/>
        </authorList>
    </citation>
    <scope>IDENTIFICATION</scope>
</reference>
<dbReference type="AlphaFoldDB" id="A0A8C0YHS1"/>
<dbReference type="SUPFAM" id="SSF57256">
    <property type="entry name" value="Elafin-like"/>
    <property type="match status" value="1"/>
</dbReference>
<dbReference type="InterPro" id="IPR008197">
    <property type="entry name" value="WAP_dom"/>
</dbReference>
<proteinExistence type="predicted"/>
<protein>
    <submittedName>
        <fullName evidence="1">Uncharacterized protein</fullName>
    </submittedName>
</protein>
<dbReference type="SMART" id="SM00217">
    <property type="entry name" value="WAP"/>
    <property type="match status" value="1"/>
</dbReference>
<reference evidence="1" key="2">
    <citation type="submission" date="2025-09" db="UniProtKB">
        <authorList>
            <consortium name="Ensembl"/>
        </authorList>
    </citation>
    <scope>IDENTIFICATION</scope>
</reference>
<dbReference type="Proteomes" id="UP000694427">
    <property type="component" value="Unplaced"/>
</dbReference>
<name>A0A8C0YHS1_CYPCA</name>
<accession>A0A8C0YHS1</accession>